<organism evidence="2 3">
    <name type="scientific">Rhipicephalus microplus</name>
    <name type="common">Cattle tick</name>
    <name type="synonym">Boophilus microplus</name>
    <dbReference type="NCBI Taxonomy" id="6941"/>
    <lineage>
        <taxon>Eukaryota</taxon>
        <taxon>Metazoa</taxon>
        <taxon>Ecdysozoa</taxon>
        <taxon>Arthropoda</taxon>
        <taxon>Chelicerata</taxon>
        <taxon>Arachnida</taxon>
        <taxon>Acari</taxon>
        <taxon>Parasitiformes</taxon>
        <taxon>Ixodida</taxon>
        <taxon>Ixodoidea</taxon>
        <taxon>Ixodidae</taxon>
        <taxon>Rhipicephalinae</taxon>
        <taxon>Rhipicephalus</taxon>
        <taxon>Boophilus</taxon>
    </lineage>
</organism>
<feature type="region of interest" description="Disordered" evidence="1">
    <location>
        <begin position="1"/>
        <end position="34"/>
    </location>
</feature>
<dbReference type="EMBL" id="JABSTU010000008">
    <property type="protein sequence ID" value="KAH8023850.1"/>
    <property type="molecule type" value="Genomic_DNA"/>
</dbReference>
<evidence type="ECO:0000313" key="3">
    <source>
        <dbReference type="Proteomes" id="UP000821866"/>
    </source>
</evidence>
<comment type="caution">
    <text evidence="2">The sequence shown here is derived from an EMBL/GenBank/DDBJ whole genome shotgun (WGS) entry which is preliminary data.</text>
</comment>
<name>A0A9J6DPP8_RHIMP</name>
<reference evidence="2" key="1">
    <citation type="journal article" date="2020" name="Cell">
        <title>Large-Scale Comparative Analyses of Tick Genomes Elucidate Their Genetic Diversity and Vector Capacities.</title>
        <authorList>
            <consortium name="Tick Genome and Microbiome Consortium (TIGMIC)"/>
            <person name="Jia N."/>
            <person name="Wang J."/>
            <person name="Shi W."/>
            <person name="Du L."/>
            <person name="Sun Y."/>
            <person name="Zhan W."/>
            <person name="Jiang J.F."/>
            <person name="Wang Q."/>
            <person name="Zhang B."/>
            <person name="Ji P."/>
            <person name="Bell-Sakyi L."/>
            <person name="Cui X.M."/>
            <person name="Yuan T.T."/>
            <person name="Jiang B.G."/>
            <person name="Yang W.F."/>
            <person name="Lam T.T."/>
            <person name="Chang Q.C."/>
            <person name="Ding S.J."/>
            <person name="Wang X.J."/>
            <person name="Zhu J.G."/>
            <person name="Ruan X.D."/>
            <person name="Zhao L."/>
            <person name="Wei J.T."/>
            <person name="Ye R.Z."/>
            <person name="Que T.C."/>
            <person name="Du C.H."/>
            <person name="Zhou Y.H."/>
            <person name="Cheng J.X."/>
            <person name="Dai P.F."/>
            <person name="Guo W.B."/>
            <person name="Han X.H."/>
            <person name="Huang E.J."/>
            <person name="Li L.F."/>
            <person name="Wei W."/>
            <person name="Gao Y.C."/>
            <person name="Liu J.Z."/>
            <person name="Shao H.Z."/>
            <person name="Wang X."/>
            <person name="Wang C.C."/>
            <person name="Yang T.C."/>
            <person name="Huo Q.B."/>
            <person name="Li W."/>
            <person name="Chen H.Y."/>
            <person name="Chen S.E."/>
            <person name="Zhou L.G."/>
            <person name="Ni X.B."/>
            <person name="Tian J.H."/>
            <person name="Sheng Y."/>
            <person name="Liu T."/>
            <person name="Pan Y.S."/>
            <person name="Xia L.Y."/>
            <person name="Li J."/>
            <person name="Zhao F."/>
            <person name="Cao W.C."/>
        </authorList>
    </citation>
    <scope>NUCLEOTIDE SEQUENCE</scope>
    <source>
        <strain evidence="2">Rmic-2018</strain>
    </source>
</reference>
<sequence>MSEKVGRIVLSQSTHPSPHHARFSVPAPPTEAGDTGQVAVARTETNLRMGLTCAQKTKYSKFKENALYSDRSHKSHRHSLARSSAERVSSYTSCAAALDRVYRYPALVAELSKVLSISETDAVVAVRQRYRSIEGMHEFMRLAGVVKARVTCQPGDDGRPQLDALDEHCWAHVRHYLQLDDVAWPCRSSMNVP</sequence>
<dbReference type="Proteomes" id="UP000821866">
    <property type="component" value="Chromosome 6"/>
</dbReference>
<proteinExistence type="predicted"/>
<gene>
    <name evidence="2" type="ORF">HPB51_018831</name>
</gene>
<accession>A0A9J6DPP8</accession>
<reference evidence="2" key="2">
    <citation type="submission" date="2021-09" db="EMBL/GenBank/DDBJ databases">
        <authorList>
            <person name="Jia N."/>
            <person name="Wang J."/>
            <person name="Shi W."/>
            <person name="Du L."/>
            <person name="Sun Y."/>
            <person name="Zhan W."/>
            <person name="Jiang J."/>
            <person name="Wang Q."/>
            <person name="Zhang B."/>
            <person name="Ji P."/>
            <person name="Sakyi L.B."/>
            <person name="Cui X."/>
            <person name="Yuan T."/>
            <person name="Jiang B."/>
            <person name="Yang W."/>
            <person name="Lam T.T.-Y."/>
            <person name="Chang Q."/>
            <person name="Ding S."/>
            <person name="Wang X."/>
            <person name="Zhu J."/>
            <person name="Ruan X."/>
            <person name="Zhao L."/>
            <person name="Wei J."/>
            <person name="Que T."/>
            <person name="Du C."/>
            <person name="Cheng J."/>
            <person name="Dai P."/>
            <person name="Han X."/>
            <person name="Huang E."/>
            <person name="Gao Y."/>
            <person name="Liu J."/>
            <person name="Shao H."/>
            <person name="Ye R."/>
            <person name="Li L."/>
            <person name="Wei W."/>
            <person name="Wang X."/>
            <person name="Wang C."/>
            <person name="Huo Q."/>
            <person name="Li W."/>
            <person name="Guo W."/>
            <person name="Chen H."/>
            <person name="Chen S."/>
            <person name="Zhou L."/>
            <person name="Zhou L."/>
            <person name="Ni X."/>
            <person name="Tian J."/>
            <person name="Zhou Y."/>
            <person name="Sheng Y."/>
            <person name="Liu T."/>
            <person name="Pan Y."/>
            <person name="Xia L."/>
            <person name="Li J."/>
            <person name="Zhao F."/>
            <person name="Cao W."/>
        </authorList>
    </citation>
    <scope>NUCLEOTIDE SEQUENCE</scope>
    <source>
        <strain evidence="2">Rmic-2018</strain>
        <tissue evidence="2">Larvae</tissue>
    </source>
</reference>
<evidence type="ECO:0000313" key="2">
    <source>
        <dbReference type="EMBL" id="KAH8023850.1"/>
    </source>
</evidence>
<dbReference type="AlphaFoldDB" id="A0A9J6DPP8"/>
<keyword evidence="3" id="KW-1185">Reference proteome</keyword>
<protein>
    <submittedName>
        <fullName evidence="2">Uncharacterized protein</fullName>
    </submittedName>
</protein>
<evidence type="ECO:0000256" key="1">
    <source>
        <dbReference type="SAM" id="MobiDB-lite"/>
    </source>
</evidence>